<organism evidence="5 6">
    <name type="scientific">Aplysia californica</name>
    <name type="common">California sea hare</name>
    <dbReference type="NCBI Taxonomy" id="6500"/>
    <lineage>
        <taxon>Eukaryota</taxon>
        <taxon>Metazoa</taxon>
        <taxon>Spiralia</taxon>
        <taxon>Lophotrochozoa</taxon>
        <taxon>Mollusca</taxon>
        <taxon>Gastropoda</taxon>
        <taxon>Heterobranchia</taxon>
        <taxon>Euthyneura</taxon>
        <taxon>Tectipleura</taxon>
        <taxon>Aplysiida</taxon>
        <taxon>Aplysioidea</taxon>
        <taxon>Aplysiidae</taxon>
        <taxon>Aplysia</taxon>
    </lineage>
</organism>
<reference evidence="6" key="1">
    <citation type="submission" date="2025-08" db="UniProtKB">
        <authorList>
            <consortium name="RefSeq"/>
        </authorList>
    </citation>
    <scope>IDENTIFICATION</scope>
</reference>
<feature type="compositionally biased region" description="Polar residues" evidence="3">
    <location>
        <begin position="1688"/>
        <end position="1705"/>
    </location>
</feature>
<gene>
    <name evidence="6" type="primary">LOC101855638</name>
</gene>
<feature type="compositionally biased region" description="Polar residues" evidence="3">
    <location>
        <begin position="1166"/>
        <end position="1184"/>
    </location>
</feature>
<name>A0ABM0JME3_APLCA</name>
<dbReference type="Pfam" id="PF25894">
    <property type="entry name" value="WHD_HELB"/>
    <property type="match status" value="1"/>
</dbReference>
<feature type="compositionally biased region" description="Basic and acidic residues" evidence="3">
    <location>
        <begin position="928"/>
        <end position="975"/>
    </location>
</feature>
<dbReference type="InterPro" id="IPR050534">
    <property type="entry name" value="Coronavir_polyprotein_1ab"/>
</dbReference>
<proteinExistence type="predicted"/>
<accession>A0ABM0JME3</accession>
<feature type="compositionally biased region" description="Polar residues" evidence="3">
    <location>
        <begin position="1222"/>
        <end position="1235"/>
    </location>
</feature>
<feature type="region of interest" description="Disordered" evidence="3">
    <location>
        <begin position="927"/>
        <end position="975"/>
    </location>
</feature>
<dbReference type="Gene3D" id="3.40.50.300">
    <property type="entry name" value="P-loop containing nucleotide triphosphate hydrolases"/>
    <property type="match status" value="3"/>
</dbReference>
<dbReference type="InterPro" id="IPR027417">
    <property type="entry name" value="P-loop_NTPase"/>
</dbReference>
<feature type="compositionally biased region" description="Low complexity" evidence="3">
    <location>
        <begin position="876"/>
        <end position="888"/>
    </location>
</feature>
<feature type="compositionally biased region" description="Basic and acidic residues" evidence="3">
    <location>
        <begin position="1275"/>
        <end position="1298"/>
    </location>
</feature>
<evidence type="ECO:0000256" key="3">
    <source>
        <dbReference type="SAM" id="MobiDB-lite"/>
    </source>
</evidence>
<feature type="compositionally biased region" description="Polar residues" evidence="3">
    <location>
        <begin position="1607"/>
        <end position="1621"/>
    </location>
</feature>
<feature type="region of interest" description="Disordered" evidence="3">
    <location>
        <begin position="868"/>
        <end position="902"/>
    </location>
</feature>
<protein>
    <submittedName>
        <fullName evidence="6">Uncharacterized protein LOC101855638</fullName>
    </submittedName>
</protein>
<evidence type="ECO:0000313" key="5">
    <source>
        <dbReference type="Proteomes" id="UP000694888"/>
    </source>
</evidence>
<feature type="region of interest" description="Disordered" evidence="3">
    <location>
        <begin position="1389"/>
        <end position="1705"/>
    </location>
</feature>
<dbReference type="SUPFAM" id="SSF52540">
    <property type="entry name" value="P-loop containing nucleoside triphosphate hydrolases"/>
    <property type="match status" value="2"/>
</dbReference>
<keyword evidence="2" id="KW-0067">ATP-binding</keyword>
<dbReference type="PANTHER" id="PTHR43788:SF6">
    <property type="entry name" value="DNA HELICASE B"/>
    <property type="match status" value="1"/>
</dbReference>
<feature type="compositionally biased region" description="Polar residues" evidence="3">
    <location>
        <begin position="1628"/>
        <end position="1661"/>
    </location>
</feature>
<evidence type="ECO:0000313" key="6">
    <source>
        <dbReference type="RefSeq" id="XP_005097102.2"/>
    </source>
</evidence>
<dbReference type="Proteomes" id="UP000694888">
    <property type="component" value="Unplaced"/>
</dbReference>
<feature type="compositionally biased region" description="Polar residues" evidence="3">
    <location>
        <begin position="1261"/>
        <end position="1274"/>
    </location>
</feature>
<evidence type="ECO:0000259" key="4">
    <source>
        <dbReference type="Pfam" id="PF25894"/>
    </source>
</evidence>
<keyword evidence="5" id="KW-1185">Reference proteome</keyword>
<feature type="region of interest" description="Disordered" evidence="3">
    <location>
        <begin position="522"/>
        <end position="557"/>
    </location>
</feature>
<feature type="compositionally biased region" description="Acidic residues" evidence="3">
    <location>
        <begin position="1396"/>
        <end position="1426"/>
    </location>
</feature>
<feature type="region of interest" description="Disordered" evidence="3">
    <location>
        <begin position="1143"/>
        <end position="1197"/>
    </location>
</feature>
<dbReference type="Pfam" id="PF13604">
    <property type="entry name" value="AAA_30"/>
    <property type="match status" value="1"/>
</dbReference>
<evidence type="ECO:0000256" key="1">
    <source>
        <dbReference type="ARBA" id="ARBA00022741"/>
    </source>
</evidence>
<feature type="compositionally biased region" description="Polar residues" evidence="3">
    <location>
        <begin position="522"/>
        <end position="539"/>
    </location>
</feature>
<dbReference type="InterPro" id="IPR058839">
    <property type="entry name" value="WHD_HELB"/>
</dbReference>
<sequence length="1718" mass="192717">MAGAVVVSGWIKVPYAGSDDNVGSEDSDDDDDPEEMVLDYHQMDQDRTFTHSRTPKEIRLVIESWDKKHHKCRGRFPLTQIYWTVKAKMSKGWLRSAPVYSIRTSGVVSKNNMVMLFLDDCLKKASKDIRNGTKACFDAFCSHTQPHGKQDVKDLERKLKQYLTAEKERCCLVHAQSSASGKWQPQDHGVHIEKYVFKSELGATVLKAVSHPQLVASLCELLPNAFQSVLLKLKSSCLDLAQDMALNTPWEFGFREIISQKLHILGTEASLSSYDKAGYLSRIPQMEKDALFIYEVLKTDGRKYGHFFSSLRQLKMSAHFHTLKYVISGEQRWTAALDYLEVHKVVKVETFDCDKNVFLYQNWKAEVDVADGILEVMEKHKREPLRWRINFNSADDFKAMRSDQTQMKALHLMSSLPVTVLSGRGGCGKTTVVTTLLQHLCEMKRRELEETTDEESVLSQNVELGSQSDDDRDLFASSNVSRIPNTFPQTDSGQTSGYHVTKLATARDAKHKGWSSQVAGRSFVSENNDAQTTSETGKSSEVGDGSMTGRLKSDWASEPGDNSCYRAGLKKAVVCDLMKNLKQMRPEDCGEVKKFKQKILLTAPTGKAARLLGCKARLPSATLHSVIVSRQNYLQKKSTPTPDDEEAEKSWKFENVEILVVDECSLVSVCLFATILNILLRHARLRKLILLGDVRQLPSIGPGNFLQDMFSSLRNMGPQFGFSMELTQNHRSESRLIVENAGLISRRELPTFDDRQGFHFIEISNEGDDNERDQIIRELLTGCWDMKDHVQSQFVTFRNNHCKAINELCCLHYNSHSITVPSFSGRKERFDFQIGDKICLKKNNLVTNHRARLLSYAETFPELQEAFSDASRGGKSKSCPSYQPSSSSNVKMTSGAMKEPRKVMLDDSAVAELMAGEDEMFEQTLAEMRSREEEAVEERRRAEQNRGAKQLDGRERSRQGKTGHDVPTKSTDPEKKVDAMQAFGQKEEKLCNGEVFFIMDEISETDQQGGQVSRLLVLSDRDPLLPRVVCVALQELRRQCRMQHSWARTIHTYQGSESETVVYVLGPAIPQNWQHVYTAVTRGRRSVFIIGKWSQLCVAVKRKPNLRQTRLCQRLKNAVRENSSLIEFCLKEYRRSLGLIPESSPQDEDFSSNDSWVHSCPLPEEPNSQPSCSHQTAGSSSQTIREGGEDDFSSDESWVHEIQDSLEGREEEEFCTPALTATSSFLPSQNTQEEQFSGDVDDSWVHSTGEMHDESDGTFRVSAQKSQSEISTQRSETEQGVRDDVSTSPNDLERDGRPDSGTIGHDSNGEWMSSHGVGAQAFDEDGDLFDADNARLWKMNSTPHSLADDKLSDSDDDLFDKTGKSAEYLQKQCSAPGSQSFNPSVVKVNRGTVANSDDEFVGENDVDELRDENDVDVDEFKDENDVDELRDKNDVDVNELRDENDVDVDELRDENDVDEKRDKNYDDDDDIVSTPPFGHYVTKKSPGEEHGKATDSGPGADFAEMETGGMSTPPRNEGTYSPSPRRTISTTAHAAVGHRFVGTPRRRARRQSGDFETPSPPKQRRVVSTPPNPGTPFRDAFTWSVTVNSSRKRSVPSDSEDGEMGSFSVNKTEEISVTVSSGEKRSCQENSTEKISVTVDSNSGERSVPLNSGEQRSCQENNAEEMPMTVNNTEEMSVTVNETEEMSVPSNSGEQGSVPENSTEKMSVNVNIVLKRGL</sequence>
<dbReference type="GeneID" id="101855638"/>
<feature type="domain" description="DNA helicase B winged helix" evidence="4">
    <location>
        <begin position="244"/>
        <end position="352"/>
    </location>
</feature>
<feature type="compositionally biased region" description="Basic and acidic residues" evidence="3">
    <location>
        <begin position="1427"/>
        <end position="1443"/>
    </location>
</feature>
<evidence type="ECO:0000256" key="2">
    <source>
        <dbReference type="ARBA" id="ARBA00022840"/>
    </source>
</evidence>
<dbReference type="RefSeq" id="XP_005097102.2">
    <property type="nucleotide sequence ID" value="XM_005097045.3"/>
</dbReference>
<feature type="compositionally biased region" description="Polar residues" evidence="3">
    <location>
        <begin position="1669"/>
        <end position="1681"/>
    </location>
</feature>
<dbReference type="PANTHER" id="PTHR43788">
    <property type="entry name" value="DNA2/NAM7 HELICASE FAMILY MEMBER"/>
    <property type="match status" value="1"/>
</dbReference>
<dbReference type="CDD" id="cd18809">
    <property type="entry name" value="SF1_C_RecD"/>
    <property type="match status" value="1"/>
</dbReference>
<feature type="region of interest" description="Disordered" evidence="3">
    <location>
        <begin position="1222"/>
        <end position="1324"/>
    </location>
</feature>
<keyword evidence="1" id="KW-0547">Nucleotide-binding</keyword>
<feature type="compositionally biased region" description="Polar residues" evidence="3">
    <location>
        <begin position="1509"/>
        <end position="1532"/>
    </location>
</feature>
<feature type="compositionally biased region" description="Acidic residues" evidence="3">
    <location>
        <begin position="1444"/>
        <end position="1457"/>
    </location>
</feature>